<dbReference type="STRING" id="1798183.GA0061080_10106"/>
<dbReference type="InterPro" id="IPR008622">
    <property type="entry name" value="FliT"/>
</dbReference>
<evidence type="ECO:0000313" key="7">
    <source>
        <dbReference type="Proteomes" id="UP000199698"/>
    </source>
</evidence>
<evidence type="ECO:0000256" key="2">
    <source>
        <dbReference type="ARBA" id="ARBA00022490"/>
    </source>
</evidence>
<evidence type="ECO:0000256" key="4">
    <source>
        <dbReference type="ARBA" id="ARBA00023186"/>
    </source>
</evidence>
<accession>A0A1C4ABJ2</accession>
<reference evidence="7" key="1">
    <citation type="submission" date="2016-08" db="EMBL/GenBank/DDBJ databases">
        <authorList>
            <person name="Varghese N."/>
            <person name="Submissions Spin"/>
        </authorList>
    </citation>
    <scope>NUCLEOTIDE SEQUENCE [LARGE SCALE GENOMIC DNA]</scope>
    <source>
        <strain evidence="7">R-53144</strain>
    </source>
</reference>
<name>A0A1C4ABJ2_9GAMM</name>
<dbReference type="RefSeq" id="WP_091121475.1">
    <property type="nucleotide sequence ID" value="NZ_FMBA01000010.1"/>
</dbReference>
<protein>
    <recommendedName>
        <fullName evidence="5">Flagellar protein FliT</fullName>
    </recommendedName>
</protein>
<dbReference type="Proteomes" id="UP000199698">
    <property type="component" value="Unassembled WGS sequence"/>
</dbReference>
<dbReference type="AlphaFoldDB" id="A0A1C4ABJ2"/>
<comment type="subcellular location">
    <subcellularLocation>
        <location evidence="1">Cytoplasm</location>
        <location evidence="1">Cytosol</location>
    </subcellularLocation>
</comment>
<evidence type="ECO:0000256" key="5">
    <source>
        <dbReference type="ARBA" id="ARBA00093797"/>
    </source>
</evidence>
<dbReference type="Pfam" id="PF05400">
    <property type="entry name" value="FliT"/>
    <property type="match status" value="1"/>
</dbReference>
<keyword evidence="7" id="KW-1185">Reference proteome</keyword>
<dbReference type="OrthoDB" id="7060868at2"/>
<dbReference type="Gene3D" id="1.20.58.380">
    <property type="entry name" value="Flagellar protein flit"/>
    <property type="match status" value="1"/>
</dbReference>
<dbReference type="EMBL" id="FMBA01000010">
    <property type="protein sequence ID" value="SCB92002.1"/>
    <property type="molecule type" value="Genomic_DNA"/>
</dbReference>
<organism evidence="6 7">
    <name type="scientific">Gilliamella intestini</name>
    <dbReference type="NCBI Taxonomy" id="1798183"/>
    <lineage>
        <taxon>Bacteria</taxon>
        <taxon>Pseudomonadati</taxon>
        <taxon>Pseudomonadota</taxon>
        <taxon>Gammaproteobacteria</taxon>
        <taxon>Orbales</taxon>
        <taxon>Orbaceae</taxon>
        <taxon>Gilliamella</taxon>
    </lineage>
</organism>
<gene>
    <name evidence="6" type="ORF">GA0061080_10106</name>
</gene>
<keyword evidence="2" id="KW-0963">Cytoplasm</keyword>
<evidence type="ECO:0000313" key="6">
    <source>
        <dbReference type="EMBL" id="SCB92002.1"/>
    </source>
</evidence>
<proteinExistence type="predicted"/>
<sequence>MQGNNLLEQYEQFNYVVEQMLINAQNENWDLLLSWQAKYLQLSKGIMLVDDFSKIENMPLQHQDMIRMYIKNILSYQQQLTQLMITRHIQLRELIGKHVGYQNKIDNYQKIASLM</sequence>
<evidence type="ECO:0000256" key="1">
    <source>
        <dbReference type="ARBA" id="ARBA00004514"/>
    </source>
</evidence>
<keyword evidence="3" id="KW-1005">Bacterial flagellum biogenesis</keyword>
<keyword evidence="4" id="KW-0143">Chaperone</keyword>
<evidence type="ECO:0000256" key="3">
    <source>
        <dbReference type="ARBA" id="ARBA00022795"/>
    </source>
</evidence>